<organism evidence="6">
    <name type="scientific">freshwater metagenome</name>
    <dbReference type="NCBI Taxonomy" id="449393"/>
    <lineage>
        <taxon>unclassified sequences</taxon>
        <taxon>metagenomes</taxon>
        <taxon>ecological metagenomes</taxon>
    </lineage>
</organism>
<protein>
    <submittedName>
        <fullName evidence="6">Unannotated protein</fullName>
    </submittedName>
</protein>
<dbReference type="EMBL" id="CAFBOS010000019">
    <property type="protein sequence ID" value="CAB4983139.1"/>
    <property type="molecule type" value="Genomic_DNA"/>
</dbReference>
<evidence type="ECO:0000313" key="5">
    <source>
        <dbReference type="EMBL" id="CAB4938233.1"/>
    </source>
</evidence>
<name>A0A6J7MXN1_9ZZZZ</name>
<dbReference type="EMBL" id="CAEZYR010000226">
    <property type="protein sequence ID" value="CAB4775751.1"/>
    <property type="molecule type" value="Genomic_DNA"/>
</dbReference>
<dbReference type="GO" id="GO:0016491">
    <property type="term" value="F:oxidoreductase activity"/>
    <property type="evidence" value="ECO:0007669"/>
    <property type="project" value="InterPro"/>
</dbReference>
<evidence type="ECO:0000256" key="1">
    <source>
        <dbReference type="ARBA" id="ARBA00005995"/>
    </source>
</evidence>
<dbReference type="PANTHER" id="PTHR43563">
    <property type="entry name" value="AMINE OXIDASE"/>
    <property type="match status" value="1"/>
</dbReference>
<dbReference type="SUPFAM" id="SSF54373">
    <property type="entry name" value="FAD-linked reductases, C-terminal domain"/>
    <property type="match status" value="1"/>
</dbReference>
<dbReference type="Pfam" id="PF13450">
    <property type="entry name" value="NAD_binding_8"/>
    <property type="match status" value="1"/>
</dbReference>
<evidence type="ECO:0000313" key="6">
    <source>
        <dbReference type="EMBL" id="CAB4983139.1"/>
    </source>
</evidence>
<sequence length="353" mass="37807">MRFETDVLVVGAGVSGLAVADAVVRGRRRVTVLEARGRTGGRLLREGASLDLGATWFWGGEERTRAMVQRFGISTFAQYLEGDTMYEDHRGVQRLRGNLVDVPAVRFDGGAARLTDELAAVLPEGTVELGCVVEAVGRGEVDGDALVVTTADGRTWRADHVVLALPPALAMAAIRLAGDLPAELRRIATATPVWMGDTVKVVAVYDEPFWRSEGLAGAGVSRVGPLREIHDMSGADGRPAALFGFAPAPSVELDLGDRVREQLVRMFGPRAARPGELVVQNWNAEVWTVPPHPDAGAAVAASRDFTLFGHSVYQHPALHGRLHWASTETSRSHPGHIEGALEAAERAARAILT</sequence>
<dbReference type="EMBL" id="CAFBMH010000201">
    <property type="protein sequence ID" value="CAB4938233.1"/>
    <property type="molecule type" value="Genomic_DNA"/>
</dbReference>
<dbReference type="InterPro" id="IPR002937">
    <property type="entry name" value="Amino_oxidase"/>
</dbReference>
<accession>A0A6J7MXN1</accession>
<dbReference type="Pfam" id="PF01593">
    <property type="entry name" value="Amino_oxidase"/>
    <property type="match status" value="1"/>
</dbReference>
<dbReference type="EMBL" id="CAFABA010000012">
    <property type="protein sequence ID" value="CAB4817678.1"/>
    <property type="molecule type" value="Genomic_DNA"/>
</dbReference>
<evidence type="ECO:0000313" key="3">
    <source>
        <dbReference type="EMBL" id="CAB4775751.1"/>
    </source>
</evidence>
<dbReference type="PANTHER" id="PTHR43563:SF1">
    <property type="entry name" value="AMINE OXIDASE [FLAVIN-CONTAINING] B"/>
    <property type="match status" value="1"/>
</dbReference>
<dbReference type="Gene3D" id="3.50.50.60">
    <property type="entry name" value="FAD/NAD(P)-binding domain"/>
    <property type="match status" value="2"/>
</dbReference>
<dbReference type="InterPro" id="IPR050703">
    <property type="entry name" value="Flavin_MAO"/>
</dbReference>
<dbReference type="AlphaFoldDB" id="A0A6J7MXN1"/>
<comment type="similarity">
    <text evidence="1">Belongs to the flavin monoamine oxidase family.</text>
</comment>
<feature type="domain" description="Amine oxidase" evidence="2">
    <location>
        <begin position="106"/>
        <end position="352"/>
    </location>
</feature>
<reference evidence="6" key="1">
    <citation type="submission" date="2020-05" db="EMBL/GenBank/DDBJ databases">
        <authorList>
            <person name="Chiriac C."/>
            <person name="Salcher M."/>
            <person name="Ghai R."/>
            <person name="Kavagutti S V."/>
        </authorList>
    </citation>
    <scope>NUCLEOTIDE SEQUENCE</scope>
</reference>
<gene>
    <name evidence="3" type="ORF">UFOPK2754_03354</name>
    <name evidence="4" type="ORF">UFOPK3139_00484</name>
    <name evidence="5" type="ORF">UFOPK3543_03087</name>
    <name evidence="6" type="ORF">UFOPK3967_00486</name>
</gene>
<proteinExistence type="inferred from homology"/>
<dbReference type="SUPFAM" id="SSF51905">
    <property type="entry name" value="FAD/NAD(P)-binding domain"/>
    <property type="match status" value="1"/>
</dbReference>
<dbReference type="InterPro" id="IPR036188">
    <property type="entry name" value="FAD/NAD-bd_sf"/>
</dbReference>
<evidence type="ECO:0000313" key="4">
    <source>
        <dbReference type="EMBL" id="CAB4817678.1"/>
    </source>
</evidence>
<evidence type="ECO:0000259" key="2">
    <source>
        <dbReference type="Pfam" id="PF01593"/>
    </source>
</evidence>